<dbReference type="Pfam" id="PF17920">
    <property type="entry name" value="TetR_C_16"/>
    <property type="match status" value="1"/>
</dbReference>
<keyword evidence="1 2" id="KW-0238">DNA-binding</keyword>
<evidence type="ECO:0000259" key="3">
    <source>
        <dbReference type="PROSITE" id="PS50977"/>
    </source>
</evidence>
<accession>A0A1I2R620</accession>
<dbReference type="InterPro" id="IPR041678">
    <property type="entry name" value="TetR_C_16"/>
</dbReference>
<dbReference type="SUPFAM" id="SSF48498">
    <property type="entry name" value="Tetracyclin repressor-like, C-terminal domain"/>
    <property type="match status" value="1"/>
</dbReference>
<name>A0A1I2R620_9CORY</name>
<evidence type="ECO:0000313" key="5">
    <source>
        <dbReference type="Proteomes" id="UP000199065"/>
    </source>
</evidence>
<dbReference type="Gene3D" id="1.10.10.60">
    <property type="entry name" value="Homeodomain-like"/>
    <property type="match status" value="1"/>
</dbReference>
<feature type="domain" description="HTH tetR-type" evidence="3">
    <location>
        <begin position="11"/>
        <end position="71"/>
    </location>
</feature>
<keyword evidence="5" id="KW-1185">Reference proteome</keyword>
<dbReference type="RefSeq" id="WP_092284361.1">
    <property type="nucleotide sequence ID" value="NZ_FOPJ01000003.1"/>
</dbReference>
<dbReference type="PANTHER" id="PTHR30055:SF235">
    <property type="entry name" value="TRANSCRIPTIONAL REGULATORY PROTEIN"/>
    <property type="match status" value="1"/>
</dbReference>
<organism evidence="4 5">
    <name type="scientific">Corynebacterium spheniscorum</name>
    <dbReference type="NCBI Taxonomy" id="185761"/>
    <lineage>
        <taxon>Bacteria</taxon>
        <taxon>Bacillati</taxon>
        <taxon>Actinomycetota</taxon>
        <taxon>Actinomycetes</taxon>
        <taxon>Mycobacteriales</taxon>
        <taxon>Corynebacteriaceae</taxon>
        <taxon>Corynebacterium</taxon>
    </lineage>
</organism>
<sequence>MAKQEDALIELPGRERILAAARTLFPQRGFSKTTVRDIAQAAEVDVALIAHHFGNKRNLYEIATKTPIDPLDLAKRLKDIGPDTAGEAVTRLMAELWLSPMGPSYIARVRAIVEEPGSFRDMRERLDIVFWGRIRRELSAAGYPDADLRVDLAQTTLFGFFAGKVFLEQPELKRLDIEGIVDCCAPVVQWHLTGRPVREADAHPNAEHDPDPNQFPLF</sequence>
<protein>
    <submittedName>
        <fullName evidence="4">Transcriptional regulator, TetR family</fullName>
    </submittedName>
</protein>
<feature type="DNA-binding region" description="H-T-H motif" evidence="2">
    <location>
        <begin position="34"/>
        <end position="53"/>
    </location>
</feature>
<evidence type="ECO:0000313" key="4">
    <source>
        <dbReference type="EMBL" id="SFG35942.1"/>
    </source>
</evidence>
<dbReference type="GO" id="GO:0000976">
    <property type="term" value="F:transcription cis-regulatory region binding"/>
    <property type="evidence" value="ECO:0007669"/>
    <property type="project" value="TreeGrafter"/>
</dbReference>
<dbReference type="AlphaFoldDB" id="A0A1I2R620"/>
<dbReference type="InterPro" id="IPR036271">
    <property type="entry name" value="Tet_transcr_reg_TetR-rel_C_sf"/>
</dbReference>
<gene>
    <name evidence="4" type="ORF">SAMN05660282_00641</name>
</gene>
<dbReference type="PRINTS" id="PR00455">
    <property type="entry name" value="HTHTETR"/>
</dbReference>
<dbReference type="SUPFAM" id="SSF46689">
    <property type="entry name" value="Homeodomain-like"/>
    <property type="match status" value="1"/>
</dbReference>
<dbReference type="InterPro" id="IPR001647">
    <property type="entry name" value="HTH_TetR"/>
</dbReference>
<evidence type="ECO:0000256" key="1">
    <source>
        <dbReference type="ARBA" id="ARBA00023125"/>
    </source>
</evidence>
<dbReference type="GO" id="GO:0003700">
    <property type="term" value="F:DNA-binding transcription factor activity"/>
    <property type="evidence" value="ECO:0007669"/>
    <property type="project" value="TreeGrafter"/>
</dbReference>
<reference evidence="4 5" key="1">
    <citation type="submission" date="2016-10" db="EMBL/GenBank/DDBJ databases">
        <authorList>
            <person name="de Groot N.N."/>
        </authorList>
    </citation>
    <scope>NUCLEOTIDE SEQUENCE [LARGE SCALE GENOMIC DNA]</scope>
    <source>
        <strain>J11</strain>
        <strain evidence="5">PG 39</strain>
    </source>
</reference>
<evidence type="ECO:0000256" key="2">
    <source>
        <dbReference type="PROSITE-ProRule" id="PRU00335"/>
    </source>
</evidence>
<dbReference type="OrthoDB" id="3210235at2"/>
<dbReference type="InterPro" id="IPR050109">
    <property type="entry name" value="HTH-type_TetR-like_transc_reg"/>
</dbReference>
<proteinExistence type="predicted"/>
<dbReference type="PANTHER" id="PTHR30055">
    <property type="entry name" value="HTH-TYPE TRANSCRIPTIONAL REGULATOR RUTR"/>
    <property type="match status" value="1"/>
</dbReference>
<dbReference type="EMBL" id="FOPJ01000003">
    <property type="protein sequence ID" value="SFG35942.1"/>
    <property type="molecule type" value="Genomic_DNA"/>
</dbReference>
<dbReference type="Pfam" id="PF00440">
    <property type="entry name" value="TetR_N"/>
    <property type="match status" value="1"/>
</dbReference>
<dbReference type="Gene3D" id="1.10.357.10">
    <property type="entry name" value="Tetracycline Repressor, domain 2"/>
    <property type="match status" value="1"/>
</dbReference>
<dbReference type="STRING" id="185761.SAMN05660282_00641"/>
<dbReference type="PROSITE" id="PS50977">
    <property type="entry name" value="HTH_TETR_2"/>
    <property type="match status" value="1"/>
</dbReference>
<dbReference type="Proteomes" id="UP000199065">
    <property type="component" value="Unassembled WGS sequence"/>
</dbReference>
<dbReference type="InterPro" id="IPR009057">
    <property type="entry name" value="Homeodomain-like_sf"/>
</dbReference>